<dbReference type="GO" id="GO:0051920">
    <property type="term" value="F:peroxiredoxin activity"/>
    <property type="evidence" value="ECO:0007669"/>
    <property type="project" value="InterPro"/>
</dbReference>
<dbReference type="SUPFAM" id="SSF69118">
    <property type="entry name" value="AhpD-like"/>
    <property type="match status" value="2"/>
</dbReference>
<comment type="caution">
    <text evidence="2">The sequence shown here is derived from an EMBL/GenBank/DDBJ whole genome shotgun (WGS) entry which is preliminary data.</text>
</comment>
<keyword evidence="3" id="KW-1185">Reference proteome</keyword>
<dbReference type="Pfam" id="PF02627">
    <property type="entry name" value="CMD"/>
    <property type="match status" value="2"/>
</dbReference>
<dbReference type="AlphaFoldDB" id="A0A3S0R7V6"/>
<evidence type="ECO:0000313" key="3">
    <source>
        <dbReference type="Proteomes" id="UP000287910"/>
    </source>
</evidence>
<gene>
    <name evidence="2" type="ORF">EK386_04305</name>
</gene>
<evidence type="ECO:0000313" key="2">
    <source>
        <dbReference type="EMBL" id="RUL55554.1"/>
    </source>
</evidence>
<reference evidence="2 3" key="1">
    <citation type="submission" date="2018-12" db="EMBL/GenBank/DDBJ databases">
        <title>Lysinibacillus antri sp. nov., isolated from a cave soil.</title>
        <authorList>
            <person name="Narsing Rao M.P."/>
            <person name="Zhang H."/>
            <person name="Dong Z.-Y."/>
            <person name="Niu X.-K."/>
            <person name="Zhang K."/>
            <person name="Fang B.-Z."/>
            <person name="Kang Y.-Q."/>
            <person name="Xiao M."/>
            <person name="Li W.-J."/>
        </authorList>
    </citation>
    <scope>NUCLEOTIDE SEQUENCE [LARGE SCALE GENOMIC DNA]</scope>
    <source>
        <strain evidence="2 3">SYSU K30002</strain>
    </source>
</reference>
<evidence type="ECO:0000259" key="1">
    <source>
        <dbReference type="Pfam" id="PF02627"/>
    </source>
</evidence>
<dbReference type="InterPro" id="IPR003779">
    <property type="entry name" value="CMD-like"/>
</dbReference>
<dbReference type="RefSeq" id="WP_126657794.1">
    <property type="nucleotide sequence ID" value="NZ_RYYR01000004.1"/>
</dbReference>
<feature type="domain" description="Carboxymuconolactone decarboxylase-like" evidence="1">
    <location>
        <begin position="132"/>
        <end position="208"/>
    </location>
</feature>
<dbReference type="InterPro" id="IPR004675">
    <property type="entry name" value="AhpD_core"/>
</dbReference>
<dbReference type="Proteomes" id="UP000287910">
    <property type="component" value="Unassembled WGS sequence"/>
</dbReference>
<sequence>MSSIFESIEHAQAQLKELAPNQWNAFQQFNELVFKEGALSVKEKEIIAVAVTHITQCSRSTDFHTKAAKKAGASLKELVEAAFVATAIKAGGGVTHGTHVHNAKKTDASDFLYARSNLQNLKSIGKNAHEGFKGYTQFNAAATTEGMLNTKLKEIIAVAVGIATQCPYCIDVHTKKAENLGATNEELAEAIMVSSVVAAGSSFTHIAKMIQSYND</sequence>
<dbReference type="EMBL" id="RYYR01000004">
    <property type="protein sequence ID" value="RUL55554.1"/>
    <property type="molecule type" value="Genomic_DNA"/>
</dbReference>
<organism evidence="2 3">
    <name type="scientific">Lysinibacillus antri</name>
    <dbReference type="NCBI Taxonomy" id="2498145"/>
    <lineage>
        <taxon>Bacteria</taxon>
        <taxon>Bacillati</taxon>
        <taxon>Bacillota</taxon>
        <taxon>Bacilli</taxon>
        <taxon>Bacillales</taxon>
        <taxon>Bacillaceae</taxon>
        <taxon>Lysinibacillus</taxon>
    </lineage>
</organism>
<dbReference type="PANTHER" id="PTHR33930">
    <property type="entry name" value="ALKYL HYDROPEROXIDE REDUCTASE AHPD"/>
    <property type="match status" value="1"/>
</dbReference>
<feature type="domain" description="Carboxymuconolactone decarboxylase-like" evidence="1">
    <location>
        <begin position="25"/>
        <end position="97"/>
    </location>
</feature>
<accession>A0A3S0R7V6</accession>
<keyword evidence="2" id="KW-0560">Oxidoreductase</keyword>
<dbReference type="InterPro" id="IPR029032">
    <property type="entry name" value="AhpD-like"/>
</dbReference>
<dbReference type="NCBIfam" id="TIGR00778">
    <property type="entry name" value="ahpD_dom"/>
    <property type="match status" value="2"/>
</dbReference>
<keyword evidence="2" id="KW-0575">Peroxidase</keyword>
<dbReference type="Gene3D" id="1.20.1290.10">
    <property type="entry name" value="AhpD-like"/>
    <property type="match status" value="2"/>
</dbReference>
<dbReference type="PANTHER" id="PTHR33930:SF8">
    <property type="entry name" value="4-CARBOXYMUCONOLACTONE DECARBOXYLASE"/>
    <property type="match status" value="1"/>
</dbReference>
<name>A0A3S0R7V6_9BACI</name>
<proteinExistence type="predicted"/>
<protein>
    <submittedName>
        <fullName evidence="2">Alkylhydroperoxidase</fullName>
    </submittedName>
</protein>